<keyword evidence="3 9" id="KW-0808">Transferase</keyword>
<keyword evidence="7" id="KW-0472">Membrane</keyword>
<dbReference type="SUPFAM" id="SSF53448">
    <property type="entry name" value="Nucleotide-diphospho-sugar transferases"/>
    <property type="match status" value="1"/>
</dbReference>
<protein>
    <submittedName>
        <fullName evidence="9">Glycosyltransferase</fullName>
        <ecNumber evidence="9">2.4.-.-</ecNumber>
    </submittedName>
</protein>
<evidence type="ECO:0000259" key="8">
    <source>
        <dbReference type="Pfam" id="PF00535"/>
    </source>
</evidence>
<dbReference type="GO" id="GO:0005886">
    <property type="term" value="C:plasma membrane"/>
    <property type="evidence" value="ECO:0007669"/>
    <property type="project" value="TreeGrafter"/>
</dbReference>
<dbReference type="EC" id="2.4.-.-" evidence="9"/>
<evidence type="ECO:0000256" key="7">
    <source>
        <dbReference type="ARBA" id="ARBA00023136"/>
    </source>
</evidence>
<feature type="domain" description="Glycosyltransferase 2-like" evidence="8">
    <location>
        <begin position="5"/>
        <end position="153"/>
    </location>
</feature>
<evidence type="ECO:0000256" key="4">
    <source>
        <dbReference type="ARBA" id="ARBA00022692"/>
    </source>
</evidence>
<evidence type="ECO:0000256" key="3">
    <source>
        <dbReference type="ARBA" id="ARBA00022679"/>
    </source>
</evidence>
<dbReference type="Gene3D" id="3.90.550.10">
    <property type="entry name" value="Spore Coat Polysaccharide Biosynthesis Protein SpsA, Chain A"/>
    <property type="match status" value="1"/>
</dbReference>
<dbReference type="RefSeq" id="WP_222580478.1">
    <property type="nucleotide sequence ID" value="NZ_JAHVHU010000011.1"/>
</dbReference>
<keyword evidence="1" id="KW-1003">Cell membrane</keyword>
<accession>A0A953HW73</accession>
<dbReference type="EMBL" id="JAHVHU010000011">
    <property type="protein sequence ID" value="MBY5958938.1"/>
    <property type="molecule type" value="Genomic_DNA"/>
</dbReference>
<dbReference type="Proteomes" id="UP000753961">
    <property type="component" value="Unassembled WGS sequence"/>
</dbReference>
<dbReference type="InterPro" id="IPR050256">
    <property type="entry name" value="Glycosyltransferase_2"/>
</dbReference>
<keyword evidence="10" id="KW-1185">Reference proteome</keyword>
<dbReference type="GO" id="GO:0099621">
    <property type="term" value="F:undecaprenyl-phosphate 4-deoxy-4-formamido-L-arabinose transferase activity"/>
    <property type="evidence" value="ECO:0007669"/>
    <property type="project" value="TreeGrafter"/>
</dbReference>
<evidence type="ECO:0000256" key="1">
    <source>
        <dbReference type="ARBA" id="ARBA00022475"/>
    </source>
</evidence>
<organism evidence="9 10">
    <name type="scientific">Membranihabitans marinus</name>
    <dbReference type="NCBI Taxonomy" id="1227546"/>
    <lineage>
        <taxon>Bacteria</taxon>
        <taxon>Pseudomonadati</taxon>
        <taxon>Bacteroidota</taxon>
        <taxon>Saprospiria</taxon>
        <taxon>Saprospirales</taxon>
        <taxon>Saprospiraceae</taxon>
        <taxon>Membranihabitans</taxon>
    </lineage>
</organism>
<keyword evidence="4" id="KW-0812">Transmembrane</keyword>
<evidence type="ECO:0000313" key="9">
    <source>
        <dbReference type="EMBL" id="MBY5958938.1"/>
    </source>
</evidence>
<evidence type="ECO:0000313" key="10">
    <source>
        <dbReference type="Proteomes" id="UP000753961"/>
    </source>
</evidence>
<gene>
    <name evidence="9" type="ORF">KUV50_12375</name>
</gene>
<evidence type="ECO:0000256" key="6">
    <source>
        <dbReference type="ARBA" id="ARBA00022989"/>
    </source>
</evidence>
<name>A0A953HW73_9BACT</name>
<dbReference type="GO" id="GO:0009103">
    <property type="term" value="P:lipopolysaccharide biosynthetic process"/>
    <property type="evidence" value="ECO:0007669"/>
    <property type="project" value="UniProtKB-KW"/>
</dbReference>
<proteinExistence type="predicted"/>
<dbReference type="PANTHER" id="PTHR48090:SF3">
    <property type="entry name" value="UNDECAPRENYL-PHOSPHATE 4-DEOXY-4-FORMAMIDO-L-ARABINOSE TRANSFERASE"/>
    <property type="match status" value="1"/>
</dbReference>
<sequence>MYELTILIPIYNEAENIQRLGKELNAYLTQASKRTSVLLINDGSSDESQSGIENICEKYKDFNYITLAQNGGLSTALKAGIDQVRSPLIGYMDADLQTTPQDFETLLPYLNDYDLVNGVRVDREDSGIKKLSSTIANKIRRSFTGDGMDDTGCPLKIIRAEYAKNIPMFRGLHRFLPAMILLQNGRVIQVPVRHFPRTAGTPKYGLLNRIWGPLIDCFAFLWMKRKYIRYEIKAKG</sequence>
<dbReference type="InterPro" id="IPR001173">
    <property type="entry name" value="Glyco_trans_2-like"/>
</dbReference>
<dbReference type="AlphaFoldDB" id="A0A953HW73"/>
<evidence type="ECO:0000256" key="2">
    <source>
        <dbReference type="ARBA" id="ARBA00022676"/>
    </source>
</evidence>
<keyword evidence="5" id="KW-0448">Lipopolysaccharide biosynthesis</keyword>
<reference evidence="9" key="1">
    <citation type="submission" date="2021-06" db="EMBL/GenBank/DDBJ databases">
        <title>44 bacteria genomes isolated from Dapeng, Shenzhen.</title>
        <authorList>
            <person name="Zheng W."/>
            <person name="Yu S."/>
            <person name="Huang Y."/>
        </authorList>
    </citation>
    <scope>NUCLEOTIDE SEQUENCE</scope>
    <source>
        <strain evidence="9">DP5N28-2</strain>
    </source>
</reference>
<dbReference type="PANTHER" id="PTHR48090">
    <property type="entry name" value="UNDECAPRENYL-PHOSPHATE 4-DEOXY-4-FORMAMIDO-L-ARABINOSE TRANSFERASE-RELATED"/>
    <property type="match status" value="1"/>
</dbReference>
<dbReference type="Pfam" id="PF00535">
    <property type="entry name" value="Glycos_transf_2"/>
    <property type="match status" value="1"/>
</dbReference>
<keyword evidence="2 9" id="KW-0328">Glycosyltransferase</keyword>
<comment type="caution">
    <text evidence="9">The sequence shown here is derived from an EMBL/GenBank/DDBJ whole genome shotgun (WGS) entry which is preliminary data.</text>
</comment>
<keyword evidence="6" id="KW-1133">Transmembrane helix</keyword>
<dbReference type="InterPro" id="IPR029044">
    <property type="entry name" value="Nucleotide-diphossugar_trans"/>
</dbReference>
<evidence type="ECO:0000256" key="5">
    <source>
        <dbReference type="ARBA" id="ARBA00022985"/>
    </source>
</evidence>